<dbReference type="InterPro" id="IPR000172">
    <property type="entry name" value="GMC_OxRdtase_N"/>
</dbReference>
<evidence type="ECO:0000256" key="5">
    <source>
        <dbReference type="ARBA" id="ARBA00023002"/>
    </source>
</evidence>
<dbReference type="PROSITE" id="PS00624">
    <property type="entry name" value="GMC_OXRED_2"/>
    <property type="match status" value="1"/>
</dbReference>
<dbReference type="GO" id="GO:0050660">
    <property type="term" value="F:flavin adenine dinucleotide binding"/>
    <property type="evidence" value="ECO:0007669"/>
    <property type="project" value="InterPro"/>
</dbReference>
<feature type="binding site" evidence="6">
    <location>
        <position position="232"/>
    </location>
    <ligand>
        <name>FAD</name>
        <dbReference type="ChEBI" id="CHEBI:57692"/>
    </ligand>
</feature>
<dbReference type="AlphaFoldDB" id="A0AB35WSI6"/>
<dbReference type="InterPro" id="IPR036188">
    <property type="entry name" value="FAD/NAD-bd_sf"/>
</dbReference>
<organism evidence="10 11">
    <name type="scientific">Pseudomonas auratipiscis</name>
    <dbReference type="NCBI Taxonomy" id="3115853"/>
    <lineage>
        <taxon>Bacteria</taxon>
        <taxon>Pseudomonadati</taxon>
        <taxon>Pseudomonadota</taxon>
        <taxon>Gammaproteobacteria</taxon>
        <taxon>Pseudomonadales</taxon>
        <taxon>Pseudomonadaceae</taxon>
        <taxon>Pseudomonas</taxon>
    </lineage>
</organism>
<evidence type="ECO:0000256" key="3">
    <source>
        <dbReference type="ARBA" id="ARBA00022630"/>
    </source>
</evidence>
<dbReference type="InterPro" id="IPR012132">
    <property type="entry name" value="GMC_OxRdtase"/>
</dbReference>
<evidence type="ECO:0000313" key="10">
    <source>
        <dbReference type="EMBL" id="MEE1865054.1"/>
    </source>
</evidence>
<dbReference type="Gene3D" id="3.50.50.60">
    <property type="entry name" value="FAD/NAD(P)-binding domain"/>
    <property type="match status" value="1"/>
</dbReference>
<evidence type="ECO:0000259" key="8">
    <source>
        <dbReference type="PROSITE" id="PS00623"/>
    </source>
</evidence>
<dbReference type="GO" id="GO:0016614">
    <property type="term" value="F:oxidoreductase activity, acting on CH-OH group of donors"/>
    <property type="evidence" value="ECO:0007669"/>
    <property type="project" value="InterPro"/>
</dbReference>
<gene>
    <name evidence="10" type="ORF">V0R53_01460</name>
</gene>
<comment type="similarity">
    <text evidence="2 7">Belongs to the GMC oxidoreductase family.</text>
</comment>
<accession>A0AB35WSI6</accession>
<dbReference type="EMBL" id="JAZDQP010000001">
    <property type="protein sequence ID" value="MEE1865054.1"/>
    <property type="molecule type" value="Genomic_DNA"/>
</dbReference>
<dbReference type="InterPro" id="IPR007867">
    <property type="entry name" value="GMC_OxRtase_C"/>
</dbReference>
<comment type="caution">
    <text evidence="10">The sequence shown here is derived from an EMBL/GenBank/DDBJ whole genome shotgun (WGS) entry which is preliminary data.</text>
</comment>
<dbReference type="PIRSF" id="PIRSF000137">
    <property type="entry name" value="Alcohol_oxidase"/>
    <property type="match status" value="1"/>
</dbReference>
<keyword evidence="11" id="KW-1185">Reference proteome</keyword>
<evidence type="ECO:0000313" key="11">
    <source>
        <dbReference type="Proteomes" id="UP001307839"/>
    </source>
</evidence>
<keyword evidence="3 7" id="KW-0285">Flavoprotein</keyword>
<dbReference type="SUPFAM" id="SSF54373">
    <property type="entry name" value="FAD-linked reductases, C-terminal domain"/>
    <property type="match status" value="1"/>
</dbReference>
<dbReference type="SUPFAM" id="SSF51905">
    <property type="entry name" value="FAD/NAD(P)-binding domain"/>
    <property type="match status" value="1"/>
</dbReference>
<evidence type="ECO:0000256" key="4">
    <source>
        <dbReference type="ARBA" id="ARBA00022827"/>
    </source>
</evidence>
<evidence type="ECO:0000256" key="2">
    <source>
        <dbReference type="ARBA" id="ARBA00010790"/>
    </source>
</evidence>
<protein>
    <submittedName>
        <fullName evidence="10">GMC family oxidoreductase N-terminal domain-containing protein</fullName>
    </submittedName>
</protein>
<reference evidence="10 11" key="1">
    <citation type="submission" date="2024-01" db="EMBL/GenBank/DDBJ databases">
        <title>Unpublished Manusciprt.</title>
        <authorList>
            <person name="Duman M."/>
            <person name="Valdes E.G."/>
            <person name="Ajmi N."/>
            <person name="Altun S."/>
            <person name="Saticioglu I.B."/>
        </authorList>
    </citation>
    <scope>NUCLEOTIDE SEQUENCE [LARGE SCALE GENOMIC DNA]</scope>
    <source>
        <strain evidence="10 11">120P</strain>
    </source>
</reference>
<comment type="cofactor">
    <cofactor evidence="1 6">
        <name>FAD</name>
        <dbReference type="ChEBI" id="CHEBI:57692"/>
    </cofactor>
</comment>
<dbReference type="Pfam" id="PF00732">
    <property type="entry name" value="GMC_oxred_N"/>
    <property type="match status" value="1"/>
</dbReference>
<evidence type="ECO:0000256" key="6">
    <source>
        <dbReference type="PIRSR" id="PIRSR000137-2"/>
    </source>
</evidence>
<dbReference type="Pfam" id="PF05199">
    <property type="entry name" value="GMC_oxred_C"/>
    <property type="match status" value="1"/>
</dbReference>
<dbReference type="PANTHER" id="PTHR11552">
    <property type="entry name" value="GLUCOSE-METHANOL-CHOLINE GMC OXIDOREDUCTASE"/>
    <property type="match status" value="1"/>
</dbReference>
<sequence>MEQAYDFIVVGGGSAGCAVAGRLADAKCGEVALLEAGGHDHRPLVTTPVGIALVIPRAGEFNYAYNSLPQPTMAGRAGYQPRGRGLGGSSSINGMVYIRGRASDYDHWESMGAEGWGWKDVLPYFKRSECNERVAGRDDDPLHGGTGPLHVTDPRSPCAMARHFLQAASSAGHAYNHDFNGPVQEGVGYFQVTQRNGERWNAARAYLHQGRTGDGQLNGGRANLHVQVNTQVLRVLFEGVRAVGVVVLKDGREQVLRARKEVILSAGSLISPQLLMVSGVGPAEHLREKGIEVLVDAPQVGKNLQEHVDVILHKRLFRTEMFGVSVRGAFRYLWELVKYRGRREGVFTRSFTEAGGFLKTDPTLAEPDVQLHFVMSAGDNHGRKFRYGHGYSCHVCVLHPHSRGEVRLASADMRDAPVIELNMLADDRDMEVMLKGVHQVQAILEQPALARFGGKALHFAGLKFDGSDDKQIKQVIRERADGVYHPVGTCRMGSDVASVVDPQLRVRGVQGLRVVDASVMPRVVAGNTNAPCMMIGEKAADLIIADCRAPVVAGDTSQPALA</sequence>
<keyword evidence="5" id="KW-0560">Oxidoreductase</keyword>
<dbReference type="PROSITE" id="PS00623">
    <property type="entry name" value="GMC_OXRED_1"/>
    <property type="match status" value="1"/>
</dbReference>
<feature type="domain" description="Glucose-methanol-choline oxidoreductase N-terminal" evidence="9">
    <location>
        <begin position="267"/>
        <end position="281"/>
    </location>
</feature>
<evidence type="ECO:0000259" key="9">
    <source>
        <dbReference type="PROSITE" id="PS00624"/>
    </source>
</evidence>
<keyword evidence="4 6" id="KW-0274">FAD</keyword>
<feature type="binding site" evidence="6">
    <location>
        <begin position="93"/>
        <end position="96"/>
    </location>
    <ligand>
        <name>FAD</name>
        <dbReference type="ChEBI" id="CHEBI:57692"/>
    </ligand>
</feature>
<dbReference type="Gene3D" id="3.30.560.10">
    <property type="entry name" value="Glucose Oxidase, domain 3"/>
    <property type="match status" value="1"/>
</dbReference>
<dbReference type="Proteomes" id="UP001307839">
    <property type="component" value="Unassembled WGS sequence"/>
</dbReference>
<proteinExistence type="inferred from homology"/>
<dbReference type="RefSeq" id="WP_330078639.1">
    <property type="nucleotide sequence ID" value="NZ_JAZDCU010000001.1"/>
</dbReference>
<dbReference type="PANTHER" id="PTHR11552:SF147">
    <property type="entry name" value="CHOLINE DEHYDROGENASE, MITOCHONDRIAL"/>
    <property type="match status" value="1"/>
</dbReference>
<feature type="domain" description="Glucose-methanol-choline oxidoreductase N-terminal" evidence="8">
    <location>
        <begin position="83"/>
        <end position="106"/>
    </location>
</feature>
<evidence type="ECO:0000256" key="7">
    <source>
        <dbReference type="RuleBase" id="RU003968"/>
    </source>
</evidence>
<evidence type="ECO:0000256" key="1">
    <source>
        <dbReference type="ARBA" id="ARBA00001974"/>
    </source>
</evidence>
<name>A0AB35WSI6_9PSED</name>